<dbReference type="PROSITE" id="PS50011">
    <property type="entry name" value="PROTEIN_KINASE_DOM"/>
    <property type="match status" value="1"/>
</dbReference>
<dbReference type="PROSITE" id="PS00108">
    <property type="entry name" value="PROTEIN_KINASE_ST"/>
    <property type="match status" value="1"/>
</dbReference>
<dbReference type="GO" id="GO:0004674">
    <property type="term" value="F:protein serine/threonine kinase activity"/>
    <property type="evidence" value="ECO:0007669"/>
    <property type="project" value="TreeGrafter"/>
</dbReference>
<dbReference type="RefSeq" id="XP_002948990.1">
    <property type="nucleotide sequence ID" value="XM_002948944.1"/>
</dbReference>
<feature type="compositionally biased region" description="Low complexity" evidence="1">
    <location>
        <begin position="195"/>
        <end position="205"/>
    </location>
</feature>
<dbReference type="EMBL" id="GL378333">
    <property type="protein sequence ID" value="EFJ49925.1"/>
    <property type="molecule type" value="Genomic_DNA"/>
</dbReference>
<name>D8TRN0_VOLCA</name>
<dbReference type="InterPro" id="IPR000719">
    <property type="entry name" value="Prot_kinase_dom"/>
</dbReference>
<keyword evidence="2" id="KW-1133">Transmembrane helix</keyword>
<dbReference type="Proteomes" id="UP000001058">
    <property type="component" value="Unassembled WGS sequence"/>
</dbReference>
<evidence type="ECO:0000256" key="1">
    <source>
        <dbReference type="SAM" id="MobiDB-lite"/>
    </source>
</evidence>
<dbReference type="eggNOG" id="KOG0192">
    <property type="taxonomic scope" value="Eukaryota"/>
</dbReference>
<gene>
    <name evidence="4" type="ORF">VOLCADRAFT_89419</name>
</gene>
<dbReference type="PANTHER" id="PTHR44329:SF214">
    <property type="entry name" value="PROTEIN KINASE DOMAIN-CONTAINING PROTEIN"/>
    <property type="match status" value="1"/>
</dbReference>
<keyword evidence="2" id="KW-0472">Membrane</keyword>
<evidence type="ECO:0000256" key="2">
    <source>
        <dbReference type="SAM" id="Phobius"/>
    </source>
</evidence>
<dbReference type="Gene3D" id="1.10.510.10">
    <property type="entry name" value="Transferase(Phosphotransferase) domain 1"/>
    <property type="match status" value="1"/>
</dbReference>
<dbReference type="SMART" id="SM00220">
    <property type="entry name" value="S_TKc"/>
    <property type="match status" value="1"/>
</dbReference>
<feature type="compositionally biased region" description="Polar residues" evidence="1">
    <location>
        <begin position="322"/>
        <end position="332"/>
    </location>
</feature>
<accession>D8TRN0</accession>
<evidence type="ECO:0000313" key="5">
    <source>
        <dbReference type="Proteomes" id="UP000001058"/>
    </source>
</evidence>
<dbReference type="AlphaFoldDB" id="D8TRN0"/>
<evidence type="ECO:0000313" key="4">
    <source>
        <dbReference type="EMBL" id="EFJ49925.1"/>
    </source>
</evidence>
<keyword evidence="5" id="KW-1185">Reference proteome</keyword>
<feature type="region of interest" description="Disordered" evidence="1">
    <location>
        <begin position="190"/>
        <end position="210"/>
    </location>
</feature>
<feature type="compositionally biased region" description="Low complexity" evidence="1">
    <location>
        <begin position="268"/>
        <end position="285"/>
    </location>
</feature>
<dbReference type="InParanoid" id="D8TRN0"/>
<organism evidence="5">
    <name type="scientific">Volvox carteri f. nagariensis</name>
    <dbReference type="NCBI Taxonomy" id="3068"/>
    <lineage>
        <taxon>Eukaryota</taxon>
        <taxon>Viridiplantae</taxon>
        <taxon>Chlorophyta</taxon>
        <taxon>core chlorophytes</taxon>
        <taxon>Chlorophyceae</taxon>
        <taxon>CS clade</taxon>
        <taxon>Chlamydomonadales</taxon>
        <taxon>Volvocaceae</taxon>
        <taxon>Volvox</taxon>
    </lineage>
</organism>
<dbReference type="GeneID" id="9623695"/>
<dbReference type="Gene3D" id="3.30.200.20">
    <property type="entry name" value="Phosphorylase Kinase, domain 1"/>
    <property type="match status" value="1"/>
</dbReference>
<dbReference type="STRING" id="3068.D8TRN0"/>
<dbReference type="Pfam" id="PF00069">
    <property type="entry name" value="Pkinase"/>
    <property type="match status" value="1"/>
</dbReference>
<dbReference type="GO" id="GO:0005524">
    <property type="term" value="F:ATP binding"/>
    <property type="evidence" value="ECO:0007669"/>
    <property type="project" value="InterPro"/>
</dbReference>
<feature type="domain" description="Protein kinase" evidence="3">
    <location>
        <begin position="486"/>
        <end position="668"/>
    </location>
</feature>
<dbReference type="PANTHER" id="PTHR44329">
    <property type="entry name" value="SERINE/THREONINE-PROTEIN KINASE TNNI3K-RELATED"/>
    <property type="match status" value="1"/>
</dbReference>
<keyword evidence="2" id="KW-0812">Transmembrane</keyword>
<proteinExistence type="predicted"/>
<feature type="transmembrane region" description="Helical" evidence="2">
    <location>
        <begin position="238"/>
        <end position="262"/>
    </location>
</feature>
<feature type="region of interest" description="Disordered" evidence="1">
    <location>
        <begin position="267"/>
        <end position="296"/>
    </location>
</feature>
<dbReference type="OrthoDB" id="780437at2759"/>
<dbReference type="InterPro" id="IPR008271">
    <property type="entry name" value="Ser/Thr_kinase_AS"/>
</dbReference>
<dbReference type="SUPFAM" id="SSF56112">
    <property type="entry name" value="Protein kinase-like (PK-like)"/>
    <property type="match status" value="1"/>
</dbReference>
<protein>
    <recommendedName>
        <fullName evidence="3">Protein kinase domain-containing protein</fullName>
    </recommendedName>
</protein>
<reference evidence="4 5" key="1">
    <citation type="journal article" date="2010" name="Science">
        <title>Genomic analysis of organismal complexity in the multicellular green alga Volvox carteri.</title>
        <authorList>
            <person name="Prochnik S.E."/>
            <person name="Umen J."/>
            <person name="Nedelcu A.M."/>
            <person name="Hallmann A."/>
            <person name="Miller S.M."/>
            <person name="Nishii I."/>
            <person name="Ferris P."/>
            <person name="Kuo A."/>
            <person name="Mitros T."/>
            <person name="Fritz-Laylin L.K."/>
            <person name="Hellsten U."/>
            <person name="Chapman J."/>
            <person name="Simakov O."/>
            <person name="Rensing S.A."/>
            <person name="Terry A."/>
            <person name="Pangilinan J."/>
            <person name="Kapitonov V."/>
            <person name="Jurka J."/>
            <person name="Salamov A."/>
            <person name="Shapiro H."/>
            <person name="Schmutz J."/>
            <person name="Grimwood J."/>
            <person name="Lindquist E."/>
            <person name="Lucas S."/>
            <person name="Grigoriev I.V."/>
            <person name="Schmitt R."/>
            <person name="Kirk D."/>
            <person name="Rokhsar D.S."/>
        </authorList>
    </citation>
    <scope>NUCLEOTIDE SEQUENCE [LARGE SCALE GENOMIC DNA]</scope>
    <source>
        <strain evidence="5">f. Nagariensis / Eve</strain>
    </source>
</reference>
<dbReference type="KEGG" id="vcn:VOLCADRAFT_89419"/>
<dbReference type="InterPro" id="IPR011009">
    <property type="entry name" value="Kinase-like_dom_sf"/>
</dbReference>
<sequence length="668" mass="70567">MFQWTTQVNHPPALLAASYQVRLGGTVRMTFRYVYVYMGGLLGNLNRMPGSDIFVPTDPGGPPGEVWLSTAAVHTPYCFPGYFRVLDVSSMPRPAQYPGNQTTLVNVPQDGCVDSQAAPPLQRCWADKVFSSDWAFECTEVDATSGALRTTNLLFRFLNTTAVCEVHVDMDCLLKRDPLVCYAETVNRAKGSGGNSVSTSSLSTLQPVPKDRSASSRTAVVVKAGRGMVLLPFIIGPLGFMIVHGGFAAFALLLGFAAAVFLRRKGRTPTARPAATTADATAVAGGDDDRSLGAPAGTPLLELELENSRAQPGGRSNLLMPSESSSLSTKQQPPTEVHETKAMACAGVAPPVTTKTPRRPDIPLHVALVPLPQLPPGAAAAVGLGGGGHYFPQQPGPGAAACLQSIKEESMMASGVPPPNGMDGVVCNTDSSLQLQQATPESPSVGPGATNAAVVLPEGFEGGSSSRNDLMTGSNTSSGEGCGVVSLMPVFRGKGTYGRVVEGLYAGRRVAVKLMANEELLGVEGAPPGTFIKAFAQEVEVLGRCQHPNIIQLLAACVSPPRLCLVMELMETSLDKLLYHSPGQQPMPLPKVLHIGICIANALAYLHPTIIHRDLKPANVLIDNPQSDRPIVKLTDFGLARLRMTVKSTEHPDAGTVGAIRFDRRVAK</sequence>
<evidence type="ECO:0000259" key="3">
    <source>
        <dbReference type="PROSITE" id="PS50011"/>
    </source>
</evidence>
<dbReference type="InterPro" id="IPR051681">
    <property type="entry name" value="Ser/Thr_Kinases-Pseudokinases"/>
</dbReference>
<feature type="region of interest" description="Disordered" evidence="1">
    <location>
        <begin position="308"/>
        <end position="332"/>
    </location>
</feature>